<feature type="transmembrane region" description="Helical" evidence="2">
    <location>
        <begin position="153"/>
        <end position="171"/>
    </location>
</feature>
<evidence type="ECO:0000256" key="1">
    <source>
        <dbReference type="SAM" id="MobiDB-lite"/>
    </source>
</evidence>
<evidence type="ECO:0000313" key="3">
    <source>
        <dbReference type="EMBL" id="CAB4722714.1"/>
    </source>
</evidence>
<proteinExistence type="predicted"/>
<keyword evidence="2" id="KW-0812">Transmembrane</keyword>
<organism evidence="3">
    <name type="scientific">freshwater metagenome</name>
    <dbReference type="NCBI Taxonomy" id="449393"/>
    <lineage>
        <taxon>unclassified sequences</taxon>
        <taxon>metagenomes</taxon>
        <taxon>ecological metagenomes</taxon>
    </lineage>
</organism>
<keyword evidence="2" id="KW-1133">Transmembrane helix</keyword>
<name>A0A6J6RM56_9ZZZZ</name>
<protein>
    <submittedName>
        <fullName evidence="3">Unannotated protein</fullName>
    </submittedName>
</protein>
<sequence>MKSVFGSNQSWATARASRPALISFALGALSFVSVAISRTASGEIPDPVAFAEIARPKRERASPILAKSKPPMSPKSPAPKPPPGILTLNFQSKRLFNYSYNHTHALSIPKIDPLTPSLPTPIQLLLLTPLLQPRSRIHSRNLKKLYRCLMSALIWWLIPLLGTAGALFYVWRVGRSKRETNIEKSIAEYERFRSAFESQHRSEEL</sequence>
<gene>
    <name evidence="3" type="ORF">UFOPK2659_00760</name>
</gene>
<feature type="compositionally biased region" description="Pro residues" evidence="1">
    <location>
        <begin position="71"/>
        <end position="83"/>
    </location>
</feature>
<dbReference type="AlphaFoldDB" id="A0A6J6RM56"/>
<feature type="region of interest" description="Disordered" evidence="1">
    <location>
        <begin position="61"/>
        <end position="83"/>
    </location>
</feature>
<dbReference type="EMBL" id="CAEZYJ010000103">
    <property type="protein sequence ID" value="CAB4722714.1"/>
    <property type="molecule type" value="Genomic_DNA"/>
</dbReference>
<reference evidence="3" key="1">
    <citation type="submission" date="2020-05" db="EMBL/GenBank/DDBJ databases">
        <authorList>
            <person name="Chiriac C."/>
            <person name="Salcher M."/>
            <person name="Ghai R."/>
            <person name="Kavagutti S V."/>
        </authorList>
    </citation>
    <scope>NUCLEOTIDE SEQUENCE</scope>
</reference>
<keyword evidence="2" id="KW-0472">Membrane</keyword>
<evidence type="ECO:0000256" key="2">
    <source>
        <dbReference type="SAM" id="Phobius"/>
    </source>
</evidence>
<accession>A0A6J6RM56</accession>